<dbReference type="AlphaFoldDB" id="A0AAV7YD48"/>
<name>A0AAV7YD48_9EUKA</name>
<evidence type="ECO:0000313" key="1">
    <source>
        <dbReference type="EMBL" id="KAJ3426476.1"/>
    </source>
</evidence>
<evidence type="ECO:0000313" key="2">
    <source>
        <dbReference type="Proteomes" id="UP001146793"/>
    </source>
</evidence>
<organism evidence="1 2">
    <name type="scientific">Anaeramoeba flamelloides</name>
    <dbReference type="NCBI Taxonomy" id="1746091"/>
    <lineage>
        <taxon>Eukaryota</taxon>
        <taxon>Metamonada</taxon>
        <taxon>Anaeramoebidae</taxon>
        <taxon>Anaeramoeba</taxon>
    </lineage>
</organism>
<dbReference type="Gene3D" id="2.170.15.10">
    <property type="entry name" value="Proaerolysin, chain A, domain 3"/>
    <property type="match status" value="1"/>
</dbReference>
<protein>
    <submittedName>
        <fullName evidence="1">Natterin-4</fullName>
    </submittedName>
</protein>
<dbReference type="InterPro" id="IPR053237">
    <property type="entry name" value="Natterin_C"/>
</dbReference>
<dbReference type="PANTHER" id="PTHR39244:SF5">
    <property type="entry name" value="NATTERIN-3-LIKE"/>
    <property type="match status" value="1"/>
</dbReference>
<dbReference type="EMBL" id="JANTQA010000070">
    <property type="protein sequence ID" value="KAJ3426476.1"/>
    <property type="molecule type" value="Genomic_DNA"/>
</dbReference>
<dbReference type="InterPro" id="IPR004991">
    <property type="entry name" value="Aerolysin-like"/>
</dbReference>
<accession>A0AAV7YD48</accession>
<sequence>MTIYTGLNYHLKGSRENEEPMHVTVNKEGWCLHSQEHKKYSQWVFYPQGNDEYTIKSTIGNYQETWNLGFRNPTRAVGMYKNGGSRWKFEHIEGDWYYIILCNKKYAGYYLSRSKKNWCYLYSKRSKAAKYHIELVTPWKVTNIDFDISIKPTISKPIASETTVEENNTSLQQSNTFEFEKTISTRKEFVQTSGFSIGASTEFDAKMPIVAGGKVTLSAEVSHETTETDEEAQSTTIRMSRECITPPFSKTTASLVILKSSAKIPYTITYENGNLTRESKGFLQLENITQTKIKLEEESLNK</sequence>
<reference evidence="1" key="1">
    <citation type="submission" date="2022-08" db="EMBL/GenBank/DDBJ databases">
        <title>Novel sulphate-reducing endosymbionts in the free-living metamonad Anaeramoeba.</title>
        <authorList>
            <person name="Jerlstrom-Hultqvist J."/>
            <person name="Cepicka I."/>
            <person name="Gallot-Lavallee L."/>
            <person name="Salas-Leiva D."/>
            <person name="Curtis B.A."/>
            <person name="Zahonova K."/>
            <person name="Pipaliya S."/>
            <person name="Dacks J."/>
            <person name="Roger A.J."/>
        </authorList>
    </citation>
    <scope>NUCLEOTIDE SEQUENCE</scope>
    <source>
        <strain evidence="1">Busselton2</strain>
    </source>
</reference>
<dbReference type="CDD" id="cd00161">
    <property type="entry name" value="beta-trefoil_Ricin-like"/>
    <property type="match status" value="1"/>
</dbReference>
<dbReference type="PANTHER" id="PTHR39244">
    <property type="entry name" value="NATTERIN-4"/>
    <property type="match status" value="1"/>
</dbReference>
<gene>
    <name evidence="1" type="ORF">M0812_28932</name>
</gene>
<comment type="caution">
    <text evidence="1">The sequence shown here is derived from an EMBL/GenBank/DDBJ whole genome shotgun (WGS) entry which is preliminary data.</text>
</comment>
<dbReference type="SUPFAM" id="SSF56973">
    <property type="entry name" value="Aerolisin/ETX pore-forming domain"/>
    <property type="match status" value="1"/>
</dbReference>
<dbReference type="Pfam" id="PF03318">
    <property type="entry name" value="ETX_MTX2"/>
    <property type="match status" value="1"/>
</dbReference>
<dbReference type="Proteomes" id="UP001146793">
    <property type="component" value="Unassembled WGS sequence"/>
</dbReference>
<proteinExistence type="predicted"/>